<keyword evidence="3" id="KW-1185">Reference proteome</keyword>
<dbReference type="InterPro" id="IPR022409">
    <property type="entry name" value="PKD/Chitinase_dom"/>
</dbReference>
<dbReference type="AlphaFoldDB" id="A0A6N6M872"/>
<dbReference type="Pfam" id="PF18483">
    <property type="entry name" value="Lectin_L-type_dom"/>
    <property type="match status" value="1"/>
</dbReference>
<dbReference type="GO" id="GO:0005975">
    <property type="term" value="P:carbohydrate metabolic process"/>
    <property type="evidence" value="ECO:0007669"/>
    <property type="project" value="UniProtKB-ARBA"/>
</dbReference>
<dbReference type="Pfam" id="PF13585">
    <property type="entry name" value="CHU_C"/>
    <property type="match status" value="1"/>
</dbReference>
<dbReference type="RefSeq" id="WP_151166590.1">
    <property type="nucleotide sequence ID" value="NZ_WACR01000003.1"/>
</dbReference>
<sequence length="889" mass="96756">MDKREFSLKYCIAIIMTLLASSVVVGQQYQLNNNATSTGNDCFTLTSDQANVTGQVWYNQQIDLSQPFELYATLNFGGKDTTGGNGMSFSFHQGGILAGVPSPGNMGYNGILPSLVVEMDTDQSTANSDPADDHISLMRNGNNSHTSTNNLIGPSILTNIEDSLDHALHVKWDPAVNNFKVWFDCNLVIDYNNNIINSVFGSDPNVYWGFTGGTSSNSNIQTVCIEYTTLQPDIPDVTTCQGNPIALDAGYGNVYDWSPGTGLSDSTIQDPIASPSNTTNYTVSIYDSCGYFRTDSYTHTIIDSNTATLSGDTITCEGTSVPLNLDITGTGPFTVQIFDGTNANLYNVDINGRLISNGQKITVSPTTTTTYTITSFSGQGNCANGFSGSATVTIGILNGLQSTTQDVTCNGYCDGAAQVYIPHSNSGYTYIWPNQTGGTSKSGLCGGNYDVVVNNGGGCQDTIPLVINEPAPISISPLNDIVACQNETISVFTNVTGGSGNYSYTWNTSEVSSAINVWGTDTTTYSVTVTDDNNCPGDDASFDLNVLPPLELTVSPDTGLCIGNTANLWSIGSGGDGNYSFVWNDPDTTTNLTTNVDPDSTTYYTVSLTDGCGSPTQVDSVQVFVDNYPSHAYTFVDPACVNQGILFEIPEYDTSADYEFNFGFGDSYFATDSSFYYPFPDTGCYDITLSISTEYCDSVRTDSCAIEIYETPEADFTYSPDTASRLTNFETFFQDESEGETTQTWYIGGTVVSTADTHSYEFQDSGYFDVELIVSNDSGCFDTTIKTVYVMGEDRAFFIPNAFTPNGDGLNDSFGPQIVDRNIRNYRFTIYSRWGDLVFETDDFNEFWDGTDFESNSANRNQETYLWKIQYRDFSGQLREYDGTVLLYR</sequence>
<dbReference type="InterPro" id="IPR013783">
    <property type="entry name" value="Ig-like_fold"/>
</dbReference>
<organism evidence="2 3">
    <name type="scientific">Salibacter halophilus</name>
    <dbReference type="NCBI Taxonomy" id="1803916"/>
    <lineage>
        <taxon>Bacteria</taxon>
        <taxon>Pseudomonadati</taxon>
        <taxon>Bacteroidota</taxon>
        <taxon>Flavobacteriia</taxon>
        <taxon>Flavobacteriales</taxon>
        <taxon>Salibacteraceae</taxon>
        <taxon>Salibacter</taxon>
    </lineage>
</organism>
<dbReference type="SMART" id="SM00089">
    <property type="entry name" value="PKD"/>
    <property type="match status" value="1"/>
</dbReference>
<accession>A0A6N6M872</accession>
<evidence type="ECO:0000259" key="1">
    <source>
        <dbReference type="SMART" id="SM00089"/>
    </source>
</evidence>
<reference evidence="2 3" key="1">
    <citation type="submission" date="2019-09" db="EMBL/GenBank/DDBJ databases">
        <title>Genomes of Cryomorphaceae.</title>
        <authorList>
            <person name="Bowman J.P."/>
        </authorList>
    </citation>
    <scope>NUCLEOTIDE SEQUENCE [LARGE SCALE GENOMIC DNA]</scope>
    <source>
        <strain evidence="2 3">KCTC 52047</strain>
    </source>
</reference>
<evidence type="ECO:0000313" key="2">
    <source>
        <dbReference type="EMBL" id="KAB1065045.1"/>
    </source>
</evidence>
<dbReference type="NCBIfam" id="TIGR04131">
    <property type="entry name" value="Bac_Flav_CTERM"/>
    <property type="match status" value="1"/>
</dbReference>
<dbReference type="InterPro" id="IPR035986">
    <property type="entry name" value="PKD_dom_sf"/>
</dbReference>
<dbReference type="Proteomes" id="UP000435357">
    <property type="component" value="Unassembled WGS sequence"/>
</dbReference>
<dbReference type="InterPro" id="IPR056573">
    <property type="entry name" value="Lectin_L-type_dom"/>
</dbReference>
<dbReference type="SUPFAM" id="SSF49299">
    <property type="entry name" value="PKD domain"/>
    <property type="match status" value="1"/>
</dbReference>
<comment type="caution">
    <text evidence="2">The sequence shown here is derived from an EMBL/GenBank/DDBJ whole genome shotgun (WGS) entry which is preliminary data.</text>
</comment>
<protein>
    <submittedName>
        <fullName evidence="2">T9SS type B sorting domain-containing protein</fullName>
    </submittedName>
</protein>
<dbReference type="InterPro" id="IPR013320">
    <property type="entry name" value="ConA-like_dom_sf"/>
</dbReference>
<dbReference type="SUPFAM" id="SSF49899">
    <property type="entry name" value="Concanavalin A-like lectins/glucanases"/>
    <property type="match status" value="1"/>
</dbReference>
<name>A0A6N6M872_9FLAO</name>
<proteinExistence type="predicted"/>
<dbReference type="CDD" id="cd01951">
    <property type="entry name" value="lectin_L-type"/>
    <property type="match status" value="1"/>
</dbReference>
<gene>
    <name evidence="2" type="ORF">F3059_03595</name>
</gene>
<dbReference type="Gene3D" id="2.60.40.10">
    <property type="entry name" value="Immunoglobulins"/>
    <property type="match status" value="1"/>
</dbReference>
<feature type="domain" description="PKD/Chitinase" evidence="1">
    <location>
        <begin position="713"/>
        <end position="793"/>
    </location>
</feature>
<dbReference type="Gene3D" id="2.60.120.200">
    <property type="match status" value="1"/>
</dbReference>
<dbReference type="GO" id="GO:0004553">
    <property type="term" value="F:hydrolase activity, hydrolyzing O-glycosyl compounds"/>
    <property type="evidence" value="ECO:0007669"/>
    <property type="project" value="UniProtKB-ARBA"/>
</dbReference>
<dbReference type="InterPro" id="IPR026341">
    <property type="entry name" value="T9SS_type_B"/>
</dbReference>
<dbReference type="EMBL" id="WACR01000003">
    <property type="protein sequence ID" value="KAB1065045.1"/>
    <property type="molecule type" value="Genomic_DNA"/>
</dbReference>
<dbReference type="OrthoDB" id="9765926at2"/>
<evidence type="ECO:0000313" key="3">
    <source>
        <dbReference type="Proteomes" id="UP000435357"/>
    </source>
</evidence>